<dbReference type="PANTHER" id="PTHR23248">
    <property type="entry name" value="PHOSPHOLIPID SCRAMBLASE-RELATED"/>
    <property type="match status" value="1"/>
</dbReference>
<feature type="region of interest" description="Disordered" evidence="1">
    <location>
        <begin position="30"/>
        <end position="96"/>
    </location>
</feature>
<dbReference type="PANTHER" id="PTHR23248:SF9">
    <property type="entry name" value="PHOSPHOLIPID SCRAMBLASE"/>
    <property type="match status" value="1"/>
</dbReference>
<dbReference type="RefSeq" id="WP_145795217.1">
    <property type="nucleotide sequence ID" value="NZ_BAAABR010000047.1"/>
</dbReference>
<dbReference type="GO" id="GO:0017128">
    <property type="term" value="F:phospholipid scramblase activity"/>
    <property type="evidence" value="ECO:0007669"/>
    <property type="project" value="InterPro"/>
</dbReference>
<dbReference type="SUPFAM" id="SSF81995">
    <property type="entry name" value="beta-sandwich domain of Sec23/24"/>
    <property type="match status" value="1"/>
</dbReference>
<protein>
    <submittedName>
        <fullName evidence="3">Scramblase</fullName>
    </submittedName>
</protein>
<dbReference type="InterPro" id="IPR018929">
    <property type="entry name" value="DUF2510"/>
</dbReference>
<comment type="caution">
    <text evidence="3">The sequence shown here is derived from an EMBL/GenBank/DDBJ whole genome shotgun (WGS) entry which is preliminary data.</text>
</comment>
<proteinExistence type="predicted"/>
<evidence type="ECO:0000313" key="3">
    <source>
        <dbReference type="EMBL" id="TWE20705.1"/>
    </source>
</evidence>
<feature type="compositionally biased region" description="Pro residues" evidence="1">
    <location>
        <begin position="46"/>
        <end position="56"/>
    </location>
</feature>
<dbReference type="GO" id="GO:0005886">
    <property type="term" value="C:plasma membrane"/>
    <property type="evidence" value="ECO:0007669"/>
    <property type="project" value="TreeGrafter"/>
</dbReference>
<feature type="compositionally biased region" description="Low complexity" evidence="1">
    <location>
        <begin position="57"/>
        <end position="94"/>
    </location>
</feature>
<dbReference type="OrthoDB" id="3468573at2"/>
<sequence>MTQTAVPGWYQDPYGAPVLRWWDGARWTEHSQPAPVPAPQAAVPVPQAPVPAPVPAQPQYQHAQQPQYPQGQQAQQPQYPQGQQAQQPQYPQPVGCGPEALLSAQALAVDQNFKWVDISTTYDILDRNGVTVGTVAETGQNGARKALRFMSQMDKFLSRQFEIRDAAGVPFLVLSRGTKVVKAKVTVARPDGTPVGEIIQQQVIGHISFDLVAGGYPVGHLTAEGWYAFTFKITDHTGAEVGRIARDGLGLTLSVLGGSDHYYVEFFRPLPEPLRSLAVSAALTANTLLNPDSHGDQ</sequence>
<dbReference type="EMBL" id="VIVR01000001">
    <property type="protein sequence ID" value="TWE20705.1"/>
    <property type="molecule type" value="Genomic_DNA"/>
</dbReference>
<reference evidence="3 4" key="1">
    <citation type="submission" date="2019-06" db="EMBL/GenBank/DDBJ databases">
        <title>Sequencing the genomes of 1000 actinobacteria strains.</title>
        <authorList>
            <person name="Klenk H.-P."/>
        </authorList>
    </citation>
    <scope>NUCLEOTIDE SEQUENCE [LARGE SCALE GENOMIC DNA]</scope>
    <source>
        <strain evidence="3 4">DSM 41649</strain>
    </source>
</reference>
<keyword evidence="4" id="KW-1185">Reference proteome</keyword>
<evidence type="ECO:0000256" key="1">
    <source>
        <dbReference type="SAM" id="MobiDB-lite"/>
    </source>
</evidence>
<dbReference type="Pfam" id="PF10708">
    <property type="entry name" value="DUF2510"/>
    <property type="match status" value="1"/>
</dbReference>
<evidence type="ECO:0000259" key="2">
    <source>
        <dbReference type="Pfam" id="PF10708"/>
    </source>
</evidence>
<gene>
    <name evidence="3" type="ORF">FB465_5861</name>
</gene>
<feature type="domain" description="DUF2510" evidence="2">
    <location>
        <begin position="7"/>
        <end position="39"/>
    </location>
</feature>
<dbReference type="Proteomes" id="UP000318416">
    <property type="component" value="Unassembled WGS sequence"/>
</dbReference>
<organism evidence="3 4">
    <name type="scientific">Kitasatospora atroaurantiaca</name>
    <dbReference type="NCBI Taxonomy" id="285545"/>
    <lineage>
        <taxon>Bacteria</taxon>
        <taxon>Bacillati</taxon>
        <taxon>Actinomycetota</taxon>
        <taxon>Actinomycetes</taxon>
        <taxon>Kitasatosporales</taxon>
        <taxon>Streptomycetaceae</taxon>
        <taxon>Kitasatospora</taxon>
    </lineage>
</organism>
<dbReference type="Pfam" id="PF03803">
    <property type="entry name" value="Scramblase"/>
    <property type="match status" value="1"/>
</dbReference>
<evidence type="ECO:0000313" key="4">
    <source>
        <dbReference type="Proteomes" id="UP000318416"/>
    </source>
</evidence>
<accession>A0A561EYM7</accession>
<name>A0A561EYM7_9ACTN</name>
<dbReference type="InterPro" id="IPR005552">
    <property type="entry name" value="Scramblase"/>
</dbReference>
<dbReference type="AlphaFoldDB" id="A0A561EYM7"/>